<accession>A0A8S5QD05</accession>
<reference evidence="1" key="1">
    <citation type="journal article" date="2021" name="Proc. Natl. Acad. Sci. U.S.A.">
        <title>A Catalog of Tens of Thousands of Viruses from Human Metagenomes Reveals Hidden Associations with Chronic Diseases.</title>
        <authorList>
            <person name="Tisza M.J."/>
            <person name="Buck C.B."/>
        </authorList>
    </citation>
    <scope>NUCLEOTIDE SEQUENCE</scope>
    <source>
        <strain evidence="1">Ctn7K25</strain>
    </source>
</reference>
<evidence type="ECO:0000313" key="1">
    <source>
        <dbReference type="EMBL" id="DAE16681.1"/>
    </source>
</evidence>
<dbReference type="EMBL" id="BK015629">
    <property type="protein sequence ID" value="DAE16681.1"/>
    <property type="molecule type" value="Genomic_DNA"/>
</dbReference>
<name>A0A8S5QD05_9CAUD</name>
<proteinExistence type="predicted"/>
<sequence length="34" mass="3832">MFCGLATTRMRTAVSLMRTRTTLLRTRTRTTAVG</sequence>
<protein>
    <submittedName>
        <fullName evidence="1">Uncharacterized protein</fullName>
    </submittedName>
</protein>
<organism evidence="1">
    <name type="scientific">Podoviridae sp. ctn7K25</name>
    <dbReference type="NCBI Taxonomy" id="2825273"/>
    <lineage>
        <taxon>Viruses</taxon>
        <taxon>Duplodnaviria</taxon>
        <taxon>Heunggongvirae</taxon>
        <taxon>Uroviricota</taxon>
        <taxon>Caudoviricetes</taxon>
    </lineage>
</organism>